<feature type="compositionally biased region" description="Low complexity" evidence="11">
    <location>
        <begin position="266"/>
        <end position="280"/>
    </location>
</feature>
<dbReference type="GO" id="GO:0005737">
    <property type="term" value="C:cytoplasm"/>
    <property type="evidence" value="ECO:0007669"/>
    <property type="project" value="TreeGrafter"/>
</dbReference>
<dbReference type="GO" id="GO:0004792">
    <property type="term" value="F:thiosulfate-cyanide sulfurtransferase activity"/>
    <property type="evidence" value="ECO:0007669"/>
    <property type="project" value="InterPro"/>
</dbReference>
<comment type="catalytic activity">
    <reaction evidence="8 10">
        <text>O-phospho-L-tyrosyl-[protein] + H2O = L-tyrosyl-[protein] + phosphate</text>
        <dbReference type="Rhea" id="RHEA:10684"/>
        <dbReference type="Rhea" id="RHEA-COMP:10136"/>
        <dbReference type="Rhea" id="RHEA-COMP:20101"/>
        <dbReference type="ChEBI" id="CHEBI:15377"/>
        <dbReference type="ChEBI" id="CHEBI:43474"/>
        <dbReference type="ChEBI" id="CHEBI:46858"/>
        <dbReference type="ChEBI" id="CHEBI:61978"/>
        <dbReference type="EC" id="3.1.3.48"/>
    </reaction>
</comment>
<evidence type="ECO:0000256" key="10">
    <source>
        <dbReference type="RuleBase" id="RU368028"/>
    </source>
</evidence>
<name>A0A8H3DPE0_9AGAM</name>
<evidence type="ECO:0000256" key="9">
    <source>
        <dbReference type="ARBA" id="ARBA00067190"/>
    </source>
</evidence>
<feature type="compositionally biased region" description="Low complexity" evidence="11">
    <location>
        <begin position="156"/>
        <end position="168"/>
    </location>
</feature>
<dbReference type="InterPro" id="IPR001307">
    <property type="entry name" value="Thiosulphate_STrfase_CS"/>
</dbReference>
<evidence type="ECO:0000256" key="11">
    <source>
        <dbReference type="SAM" id="MobiDB-lite"/>
    </source>
</evidence>
<keyword evidence="5 10" id="KW-0378">Hydrolase</keyword>
<dbReference type="CDD" id="cd01530">
    <property type="entry name" value="Cdc25"/>
    <property type="match status" value="1"/>
</dbReference>
<proteinExistence type="inferred from homology"/>
<gene>
    <name evidence="13" type="ORF">RDB_LOCUS175848</name>
</gene>
<dbReference type="GO" id="GO:0004725">
    <property type="term" value="F:protein tyrosine phosphatase activity"/>
    <property type="evidence" value="ECO:0007669"/>
    <property type="project" value="UniProtKB-UniRule"/>
</dbReference>
<dbReference type="PANTHER" id="PTHR10828">
    <property type="entry name" value="M-PHASE INDUCER PHOSPHATASE DUAL SPECIFICITY PHOSPHATASE CDC25"/>
    <property type="match status" value="1"/>
</dbReference>
<dbReference type="Proteomes" id="UP000663861">
    <property type="component" value="Unassembled WGS sequence"/>
</dbReference>
<dbReference type="Pfam" id="PF00581">
    <property type="entry name" value="Rhodanese"/>
    <property type="match status" value="1"/>
</dbReference>
<dbReference type="GO" id="GO:0051301">
    <property type="term" value="P:cell division"/>
    <property type="evidence" value="ECO:0007669"/>
    <property type="project" value="UniProtKB-UniRule"/>
</dbReference>
<evidence type="ECO:0000256" key="4">
    <source>
        <dbReference type="ARBA" id="ARBA00022776"/>
    </source>
</evidence>
<dbReference type="EMBL" id="CAJMWY010004426">
    <property type="protein sequence ID" value="CAE6531744.1"/>
    <property type="molecule type" value="Genomic_DNA"/>
</dbReference>
<sequence>MASTFFLPPNSTSTSAFTTRPRSSTTQTLTAPRMGTSIHRPEHIQHHDKYIEGDAPFLTEAEDLEMSFASNMSLGSAPNSPPAHPAEFAPSQFLVPPQQHLPPSSPVPMDISPAPRRIASTLRFPTSSERAATTKGLTGSALVKELLRTFGQDVANTSHSSHNSSTSTVRDIPRSNPSKPPSASVKVNSSRSRGTLPTGWTQQTEPTVDPKSSESSPSNAARSRGRTMTFPHVNEETQPSNASVAWDQSITCDAMDIDGDVSITHSATAPSSPSGPAASSFNELFFQPSSPGASPDGKRNHADDHEEFPEFDAEEEIAHQERQRAAELAASSPDKPAIFSSSPPVSPSSRPTRPGPGVGLGRPFERSITTGGQGSLFEGLTAGQAPLPKRANALAPRRPNLSAVLKNEAATSSTGSLPGARPGALKPNRRAFSASITSSALLMGKPIADNLGSDDSVCDDGSPARAYATRKAAGPPMRRLVPSQAEKPIQGSPLARAGLPGFGDNEADGKVLPCHRVREDGLMRINCDTLDDLLAGKYNSRIKSYTVIDCRFDYEYEGGHVPGAINLNTTQAIEEYFLGDSKPAPSRSGDGAKKDVLVFHCEFSVKRAPTFAKHLRSRDRALNSHSYPNVHYPEVYVMAGGFNQYFKEKPSQVEPPFSYVQMDDPVHLRARHNDLNNFRKWERTKSHTYGEKQAAAAAIASGKAHLKQSSAPAEASGSQGQSRLSGGSSALSTLDENDDSLYNHEDDLSPCPPSGAANYLRLAGKSRGTLERAASFGFAMTKR</sequence>
<feature type="region of interest" description="Disordered" evidence="11">
    <location>
        <begin position="154"/>
        <end position="225"/>
    </location>
</feature>
<evidence type="ECO:0000259" key="12">
    <source>
        <dbReference type="PROSITE" id="PS50206"/>
    </source>
</evidence>
<protein>
    <recommendedName>
        <fullName evidence="9 10">M-phase inducer phosphatase</fullName>
        <ecNumber evidence="2 10">3.1.3.48</ecNumber>
    </recommendedName>
</protein>
<keyword evidence="7 10" id="KW-0131">Cell cycle</keyword>
<comment type="similarity">
    <text evidence="1 10">Belongs to the MPI phosphatase family.</text>
</comment>
<feature type="region of interest" description="Disordered" evidence="11">
    <location>
        <begin position="407"/>
        <end position="426"/>
    </location>
</feature>
<evidence type="ECO:0000313" key="13">
    <source>
        <dbReference type="EMBL" id="CAE6531744.1"/>
    </source>
</evidence>
<dbReference type="GO" id="GO:0110032">
    <property type="term" value="P:positive regulation of G2/MI transition of meiotic cell cycle"/>
    <property type="evidence" value="ECO:0007669"/>
    <property type="project" value="TreeGrafter"/>
</dbReference>
<feature type="region of interest" description="Disordered" evidence="11">
    <location>
        <begin position="319"/>
        <end position="380"/>
    </location>
</feature>
<dbReference type="PROSITE" id="PS50206">
    <property type="entry name" value="RHODANESE_3"/>
    <property type="match status" value="1"/>
</dbReference>
<keyword evidence="4 10" id="KW-0498">Mitosis</keyword>
<dbReference type="InterPro" id="IPR000751">
    <property type="entry name" value="MPI_Phosphatase"/>
</dbReference>
<dbReference type="GO" id="GO:0010971">
    <property type="term" value="P:positive regulation of G2/M transition of mitotic cell cycle"/>
    <property type="evidence" value="ECO:0007669"/>
    <property type="project" value="TreeGrafter"/>
</dbReference>
<reference evidence="13" key="1">
    <citation type="submission" date="2021-01" db="EMBL/GenBank/DDBJ databases">
        <authorList>
            <person name="Kaushik A."/>
        </authorList>
    </citation>
    <scope>NUCLEOTIDE SEQUENCE</scope>
    <source>
        <strain evidence="13">AG4-RS23</strain>
    </source>
</reference>
<organism evidence="13 14">
    <name type="scientific">Rhizoctonia solani</name>
    <dbReference type="NCBI Taxonomy" id="456999"/>
    <lineage>
        <taxon>Eukaryota</taxon>
        <taxon>Fungi</taxon>
        <taxon>Dikarya</taxon>
        <taxon>Basidiomycota</taxon>
        <taxon>Agaricomycotina</taxon>
        <taxon>Agaricomycetes</taxon>
        <taxon>Cantharellales</taxon>
        <taxon>Ceratobasidiaceae</taxon>
        <taxon>Rhizoctonia</taxon>
    </lineage>
</organism>
<dbReference type="PANTHER" id="PTHR10828:SF17">
    <property type="entry name" value="PROTEIN-TYROSINE-PHOSPHATASE"/>
    <property type="match status" value="1"/>
</dbReference>
<evidence type="ECO:0000256" key="8">
    <source>
        <dbReference type="ARBA" id="ARBA00051722"/>
    </source>
</evidence>
<dbReference type="GO" id="GO:0000086">
    <property type="term" value="P:G2/M transition of mitotic cell cycle"/>
    <property type="evidence" value="ECO:0007669"/>
    <property type="project" value="TreeGrafter"/>
</dbReference>
<dbReference type="InterPro" id="IPR036873">
    <property type="entry name" value="Rhodanese-like_dom_sf"/>
</dbReference>
<evidence type="ECO:0000256" key="2">
    <source>
        <dbReference type="ARBA" id="ARBA00013064"/>
    </source>
</evidence>
<dbReference type="EC" id="3.1.3.48" evidence="2 10"/>
<evidence type="ECO:0000256" key="5">
    <source>
        <dbReference type="ARBA" id="ARBA00022801"/>
    </source>
</evidence>
<dbReference type="InterPro" id="IPR001763">
    <property type="entry name" value="Rhodanese-like_dom"/>
</dbReference>
<keyword evidence="3 10" id="KW-0132">Cell division</keyword>
<dbReference type="PROSITE" id="PS00380">
    <property type="entry name" value="RHODANESE_1"/>
    <property type="match status" value="1"/>
</dbReference>
<feature type="region of interest" description="Disordered" evidence="11">
    <location>
        <begin position="702"/>
        <end position="752"/>
    </location>
</feature>
<dbReference type="Gene3D" id="3.40.250.10">
    <property type="entry name" value="Rhodanese-like domain"/>
    <property type="match status" value="1"/>
</dbReference>
<dbReference type="SUPFAM" id="SSF52821">
    <property type="entry name" value="Rhodanese/Cell cycle control phosphatase"/>
    <property type="match status" value="1"/>
</dbReference>
<feature type="compositionally biased region" description="Polar residues" evidence="11">
    <location>
        <begin position="185"/>
        <end position="206"/>
    </location>
</feature>
<evidence type="ECO:0000256" key="7">
    <source>
        <dbReference type="ARBA" id="ARBA00023306"/>
    </source>
</evidence>
<feature type="region of interest" description="Disordered" evidence="11">
    <location>
        <begin position="263"/>
        <end position="304"/>
    </location>
</feature>
<evidence type="ECO:0000313" key="14">
    <source>
        <dbReference type="Proteomes" id="UP000663861"/>
    </source>
</evidence>
<evidence type="ECO:0000256" key="1">
    <source>
        <dbReference type="ARBA" id="ARBA00011065"/>
    </source>
</evidence>
<dbReference type="FunFam" id="3.40.250.10:FF:000021">
    <property type="entry name" value="M-phase inducer phosphatase cdc-25.2"/>
    <property type="match status" value="1"/>
</dbReference>
<feature type="compositionally biased region" description="Low complexity" evidence="11">
    <location>
        <begin position="715"/>
        <end position="732"/>
    </location>
</feature>
<dbReference type="SMART" id="SM00450">
    <property type="entry name" value="RHOD"/>
    <property type="match status" value="1"/>
</dbReference>
<keyword evidence="6 10" id="KW-0904">Protein phosphatase</keyword>
<dbReference type="PRINTS" id="PR00716">
    <property type="entry name" value="MPIPHPHTASE"/>
</dbReference>
<evidence type="ECO:0000256" key="6">
    <source>
        <dbReference type="ARBA" id="ARBA00022912"/>
    </source>
</evidence>
<accession>A0A8H3DPE0</accession>
<comment type="function">
    <text evidence="10">Tyrosine protein phosphatase which functions as a dosage-dependent inducer of mitotic progression.</text>
</comment>
<comment type="caution">
    <text evidence="13">The sequence shown here is derived from an EMBL/GenBank/DDBJ whole genome shotgun (WGS) entry which is preliminary data.</text>
</comment>
<feature type="compositionally biased region" description="Low complexity" evidence="11">
    <location>
        <begin position="213"/>
        <end position="222"/>
    </location>
</feature>
<feature type="compositionally biased region" description="Low complexity" evidence="11">
    <location>
        <begin position="340"/>
        <end position="352"/>
    </location>
</feature>
<feature type="domain" description="Rhodanese" evidence="12">
    <location>
        <begin position="541"/>
        <end position="654"/>
    </location>
</feature>
<feature type="region of interest" description="Disordered" evidence="11">
    <location>
        <begin position="1"/>
        <end position="30"/>
    </location>
</feature>
<dbReference type="GO" id="GO:0005634">
    <property type="term" value="C:nucleus"/>
    <property type="evidence" value="ECO:0007669"/>
    <property type="project" value="TreeGrafter"/>
</dbReference>
<dbReference type="AlphaFoldDB" id="A0A8H3DPE0"/>
<evidence type="ECO:0000256" key="3">
    <source>
        <dbReference type="ARBA" id="ARBA00022618"/>
    </source>
</evidence>